<accession>A0A0M8PC54</accession>
<dbReference type="Proteomes" id="UP000037696">
    <property type="component" value="Unassembled WGS sequence"/>
</dbReference>
<keyword evidence="1" id="KW-0732">Signal</keyword>
<dbReference type="EMBL" id="LHQQ01000011">
    <property type="protein sequence ID" value="KOS47897.1"/>
    <property type="molecule type" value="Genomic_DNA"/>
</dbReference>
<evidence type="ECO:0000256" key="1">
    <source>
        <dbReference type="SAM" id="SignalP"/>
    </source>
</evidence>
<dbReference type="STRING" id="229535.A0A0M8PC54"/>
<keyword evidence="3" id="KW-1185">Reference proteome</keyword>
<dbReference type="OrthoDB" id="3836772at2759"/>
<name>A0A0M8PC54_9EURO</name>
<reference evidence="2 3" key="1">
    <citation type="submission" date="2015-08" db="EMBL/GenBank/DDBJ databases">
        <title>Genome sequencing of Penicillium nordicum.</title>
        <authorList>
            <person name="Nguyen H.D."/>
            <person name="Seifert K.A."/>
        </authorList>
    </citation>
    <scope>NUCLEOTIDE SEQUENCE [LARGE SCALE GENOMIC DNA]</scope>
    <source>
        <strain evidence="2 3">DAOMC 185683</strain>
    </source>
</reference>
<feature type="signal peptide" evidence="1">
    <location>
        <begin position="1"/>
        <end position="17"/>
    </location>
</feature>
<dbReference type="AlphaFoldDB" id="A0A0M8PC54"/>
<organism evidence="2 3">
    <name type="scientific">Penicillium nordicum</name>
    <dbReference type="NCBI Taxonomy" id="229535"/>
    <lineage>
        <taxon>Eukaryota</taxon>
        <taxon>Fungi</taxon>
        <taxon>Dikarya</taxon>
        <taxon>Ascomycota</taxon>
        <taxon>Pezizomycotina</taxon>
        <taxon>Eurotiomycetes</taxon>
        <taxon>Eurotiomycetidae</taxon>
        <taxon>Eurotiales</taxon>
        <taxon>Aspergillaceae</taxon>
        <taxon>Penicillium</taxon>
    </lineage>
</organism>
<proteinExistence type="predicted"/>
<feature type="chain" id="PRO_5005819673" evidence="1">
    <location>
        <begin position="18"/>
        <end position="104"/>
    </location>
</feature>
<protein>
    <submittedName>
        <fullName evidence="2">Uncharacterized protein</fullName>
    </submittedName>
</protein>
<sequence>MLHLKSLLTLTLTLTLATSITAMNAASTCDDAYNKCVTTPDANLSTCFSDREACRHGQINSPVERSVSDEDGCQDAFNKCRSAPGANLSTCVSEKRACDEGEDD</sequence>
<gene>
    <name evidence="2" type="ORF">ACN38_g1213</name>
</gene>
<comment type="caution">
    <text evidence="2">The sequence shown here is derived from an EMBL/GenBank/DDBJ whole genome shotgun (WGS) entry which is preliminary data.</text>
</comment>
<evidence type="ECO:0000313" key="3">
    <source>
        <dbReference type="Proteomes" id="UP000037696"/>
    </source>
</evidence>
<evidence type="ECO:0000313" key="2">
    <source>
        <dbReference type="EMBL" id="KOS47897.1"/>
    </source>
</evidence>